<keyword evidence="1" id="KW-0175">Coiled coil</keyword>
<keyword evidence="2" id="KW-0472">Membrane</keyword>
<feature type="transmembrane region" description="Helical" evidence="2">
    <location>
        <begin position="37"/>
        <end position="56"/>
    </location>
</feature>
<dbReference type="GO" id="GO:0005886">
    <property type="term" value="C:plasma membrane"/>
    <property type="evidence" value="ECO:0007669"/>
    <property type="project" value="TreeGrafter"/>
</dbReference>
<dbReference type="InterPro" id="IPR000014">
    <property type="entry name" value="PAS"/>
</dbReference>
<feature type="transmembrane region" description="Helical" evidence="2">
    <location>
        <begin position="99"/>
        <end position="123"/>
    </location>
</feature>
<evidence type="ECO:0000259" key="3">
    <source>
        <dbReference type="PROSITE" id="PS50113"/>
    </source>
</evidence>
<dbReference type="PANTHER" id="PTHR45138:SF24">
    <property type="entry name" value="DIGUANYLATE CYCLASE DGCC-RELATED"/>
    <property type="match status" value="1"/>
</dbReference>
<dbReference type="InterPro" id="IPR050469">
    <property type="entry name" value="Diguanylate_Cyclase"/>
</dbReference>
<comment type="caution">
    <text evidence="5">The sequence shown here is derived from an EMBL/GenBank/DDBJ whole genome shotgun (WGS) entry which is preliminary data.</text>
</comment>
<dbReference type="PROSITE" id="PS50887">
    <property type="entry name" value="GGDEF"/>
    <property type="match status" value="1"/>
</dbReference>
<dbReference type="Pfam" id="PF16927">
    <property type="entry name" value="HisKA_7TM"/>
    <property type="match status" value="1"/>
</dbReference>
<evidence type="ECO:0000256" key="2">
    <source>
        <dbReference type="SAM" id="Phobius"/>
    </source>
</evidence>
<keyword evidence="2" id="KW-1133">Transmembrane helix</keyword>
<dbReference type="FunFam" id="3.30.70.270:FF:000001">
    <property type="entry name" value="Diguanylate cyclase domain protein"/>
    <property type="match status" value="1"/>
</dbReference>
<dbReference type="PANTHER" id="PTHR45138">
    <property type="entry name" value="REGULATORY COMPONENTS OF SENSORY TRANSDUCTION SYSTEM"/>
    <property type="match status" value="1"/>
</dbReference>
<dbReference type="Proteomes" id="UP000562352">
    <property type="component" value="Unassembled WGS sequence"/>
</dbReference>
<feature type="domain" description="PAC" evidence="3">
    <location>
        <begin position="291"/>
        <end position="343"/>
    </location>
</feature>
<dbReference type="PROSITE" id="PS50113">
    <property type="entry name" value="PAC"/>
    <property type="match status" value="1"/>
</dbReference>
<dbReference type="GO" id="GO:0052621">
    <property type="term" value="F:diguanylate cyclase activity"/>
    <property type="evidence" value="ECO:0007669"/>
    <property type="project" value="TreeGrafter"/>
</dbReference>
<dbReference type="InterPro" id="IPR035965">
    <property type="entry name" value="PAS-like_dom_sf"/>
</dbReference>
<gene>
    <name evidence="5" type="ORF">FHS22_004620</name>
</gene>
<reference evidence="5 6" key="1">
    <citation type="submission" date="2020-08" db="EMBL/GenBank/DDBJ databases">
        <title>Genomic Encyclopedia of Type Strains, Phase III (KMG-III): the genomes of soil and plant-associated and newly described type strains.</title>
        <authorList>
            <person name="Whitman W."/>
        </authorList>
    </citation>
    <scope>NUCLEOTIDE SEQUENCE [LARGE SCALE GENOMIC DNA]</scope>
    <source>
        <strain evidence="5 6">CECT 3303</strain>
    </source>
</reference>
<dbReference type="GO" id="GO:0043709">
    <property type="term" value="P:cell adhesion involved in single-species biofilm formation"/>
    <property type="evidence" value="ECO:0007669"/>
    <property type="project" value="TreeGrafter"/>
</dbReference>
<feature type="coiled-coil region" evidence="1">
    <location>
        <begin position="331"/>
        <end position="365"/>
    </location>
</feature>
<evidence type="ECO:0000313" key="5">
    <source>
        <dbReference type="EMBL" id="MBB5965332.1"/>
    </source>
</evidence>
<organism evidence="5 6">
    <name type="scientific">Planomonospora venezuelensis</name>
    <dbReference type="NCBI Taxonomy" id="1999"/>
    <lineage>
        <taxon>Bacteria</taxon>
        <taxon>Bacillati</taxon>
        <taxon>Actinomycetota</taxon>
        <taxon>Actinomycetes</taxon>
        <taxon>Streptosporangiales</taxon>
        <taxon>Streptosporangiaceae</taxon>
        <taxon>Planomonospora</taxon>
    </lineage>
</organism>
<keyword evidence="6" id="KW-1185">Reference proteome</keyword>
<dbReference type="Gene3D" id="3.30.70.270">
    <property type="match status" value="1"/>
</dbReference>
<feature type="transmembrane region" description="Helical" evidence="2">
    <location>
        <begin position="199"/>
        <end position="219"/>
    </location>
</feature>
<proteinExistence type="predicted"/>
<feature type="transmembrane region" description="Helical" evidence="2">
    <location>
        <begin position="143"/>
        <end position="163"/>
    </location>
</feature>
<dbReference type="AlphaFoldDB" id="A0A841D3T9"/>
<feature type="domain" description="GGDEF" evidence="4">
    <location>
        <begin position="396"/>
        <end position="528"/>
    </location>
</feature>
<dbReference type="InterPro" id="IPR000700">
    <property type="entry name" value="PAS-assoc_C"/>
</dbReference>
<feature type="transmembrane region" description="Helical" evidence="2">
    <location>
        <begin position="62"/>
        <end position="87"/>
    </location>
</feature>
<protein>
    <submittedName>
        <fullName evidence="5">Diguanylate cyclase (GGDEF)-like protein</fullName>
    </submittedName>
</protein>
<dbReference type="SMART" id="SM00267">
    <property type="entry name" value="GGDEF"/>
    <property type="match status" value="1"/>
</dbReference>
<dbReference type="InterPro" id="IPR043128">
    <property type="entry name" value="Rev_trsase/Diguanyl_cyclase"/>
</dbReference>
<dbReference type="Pfam" id="PF00990">
    <property type="entry name" value="GGDEF"/>
    <property type="match status" value="1"/>
</dbReference>
<dbReference type="Gene3D" id="3.30.450.20">
    <property type="entry name" value="PAS domain"/>
    <property type="match status" value="1"/>
</dbReference>
<dbReference type="SUPFAM" id="SSF55785">
    <property type="entry name" value="PYP-like sensor domain (PAS domain)"/>
    <property type="match status" value="1"/>
</dbReference>
<evidence type="ECO:0000313" key="6">
    <source>
        <dbReference type="Proteomes" id="UP000562352"/>
    </source>
</evidence>
<dbReference type="NCBIfam" id="TIGR00254">
    <property type="entry name" value="GGDEF"/>
    <property type="match status" value="1"/>
</dbReference>
<name>A0A841D3T9_PLAVE</name>
<dbReference type="RefSeq" id="WP_184944632.1">
    <property type="nucleotide sequence ID" value="NZ_BAAAWZ010000001.1"/>
</dbReference>
<dbReference type="GO" id="GO:1902201">
    <property type="term" value="P:negative regulation of bacterial-type flagellum-dependent cell motility"/>
    <property type="evidence" value="ECO:0007669"/>
    <property type="project" value="TreeGrafter"/>
</dbReference>
<sequence length="537" mass="56631">MEVLLVAAFAVSAAVAGAATVVNRLRRWQSPLSGVNAFMGAGVAVMSVLGLVQVLAPGPTGAWPAAAVSFVVSAAVVASVLCLSMIVSNRAWRVSRRTVLLLAADPVAVAVMALTDPLHHLFFAGFEPAGPAGMFVSAPGPAAWLHTAYVYVLLSASLALVVRARRHAPRGGRQVHAWTVAAFVPPVVANIAVMSSPVLLPDLTAIGLAVTMVIAYGAMVRSLPQQQIQVAHGQVFDTITDAVAVLDSSGLVLNVNASARRLLRRAGLPEQVIGVPLGETLGLGLALSEGGDTEQTMVNALGRGVDLHVRTSVVRDRRGHCVGWVLAARDVTELNRRRREAEEANTRLRGQLETIEALRADLAEQAVRDPLTGLYNRRHLMETLAREVSRAVGEGTPLSLALIDVDHFKQINDTYGHGGGDTVLVHLARLLAGEVRHDDVVARYGGEEFVILLPGATAESAWERVDELRRRMGRAGIGVAGRPLSVTFSGGVAALVPGQEPSDLLRAADEALYEAKRLGRDRVERAVPGPPGATAAA</sequence>
<dbReference type="InterPro" id="IPR000160">
    <property type="entry name" value="GGDEF_dom"/>
</dbReference>
<evidence type="ECO:0000256" key="1">
    <source>
        <dbReference type="SAM" id="Coils"/>
    </source>
</evidence>
<keyword evidence="2" id="KW-0812">Transmembrane</keyword>
<accession>A0A841D3T9</accession>
<dbReference type="InterPro" id="IPR031621">
    <property type="entry name" value="HisKA_7TM"/>
</dbReference>
<dbReference type="EMBL" id="JACHJJ010000016">
    <property type="protein sequence ID" value="MBB5965332.1"/>
    <property type="molecule type" value="Genomic_DNA"/>
</dbReference>
<feature type="transmembrane region" description="Helical" evidence="2">
    <location>
        <begin position="6"/>
        <end position="25"/>
    </location>
</feature>
<feature type="transmembrane region" description="Helical" evidence="2">
    <location>
        <begin position="175"/>
        <end position="193"/>
    </location>
</feature>
<evidence type="ECO:0000259" key="4">
    <source>
        <dbReference type="PROSITE" id="PS50887"/>
    </source>
</evidence>
<dbReference type="InterPro" id="IPR029787">
    <property type="entry name" value="Nucleotide_cyclase"/>
</dbReference>
<dbReference type="CDD" id="cd00130">
    <property type="entry name" value="PAS"/>
    <property type="match status" value="1"/>
</dbReference>
<dbReference type="CDD" id="cd01949">
    <property type="entry name" value="GGDEF"/>
    <property type="match status" value="1"/>
</dbReference>
<dbReference type="SUPFAM" id="SSF55073">
    <property type="entry name" value="Nucleotide cyclase"/>
    <property type="match status" value="1"/>
</dbReference>